<dbReference type="RefSeq" id="WP_263334646.1">
    <property type="nucleotide sequence ID" value="NZ_JAGSYH010000002.1"/>
</dbReference>
<sequence>MTDWGGTELLSNRFVACGIRVALGGYVAWMARRFYADPLAYFRRWMPQLPEMPWMRSFVRFWAAFCIWGGCFIVATAIATQIFEMHGWIPGALLVLLSVAAAFLLLPPKADEPPPEYPGENSVSRWK</sequence>
<organism evidence="3 4">
    <name type="scientific">Acidicapsa dinghuensis</name>
    <dbReference type="NCBI Taxonomy" id="2218256"/>
    <lineage>
        <taxon>Bacteria</taxon>
        <taxon>Pseudomonadati</taxon>
        <taxon>Acidobacteriota</taxon>
        <taxon>Terriglobia</taxon>
        <taxon>Terriglobales</taxon>
        <taxon>Acidobacteriaceae</taxon>
        <taxon>Acidicapsa</taxon>
    </lineage>
</organism>
<dbReference type="EMBL" id="JBHSPH010000001">
    <property type="protein sequence ID" value="MFC5861011.1"/>
    <property type="molecule type" value="Genomic_DNA"/>
</dbReference>
<feature type="transmembrane region" description="Helical" evidence="2">
    <location>
        <begin position="12"/>
        <end position="36"/>
    </location>
</feature>
<reference evidence="4" key="1">
    <citation type="journal article" date="2019" name="Int. J. Syst. Evol. Microbiol.">
        <title>The Global Catalogue of Microorganisms (GCM) 10K type strain sequencing project: providing services to taxonomists for standard genome sequencing and annotation.</title>
        <authorList>
            <consortium name="The Broad Institute Genomics Platform"/>
            <consortium name="The Broad Institute Genome Sequencing Center for Infectious Disease"/>
            <person name="Wu L."/>
            <person name="Ma J."/>
        </authorList>
    </citation>
    <scope>NUCLEOTIDE SEQUENCE [LARGE SCALE GENOMIC DNA]</scope>
    <source>
        <strain evidence="4">JCM 4087</strain>
    </source>
</reference>
<feature type="transmembrane region" description="Helical" evidence="2">
    <location>
        <begin position="57"/>
        <end position="82"/>
    </location>
</feature>
<feature type="transmembrane region" description="Helical" evidence="2">
    <location>
        <begin position="88"/>
        <end position="106"/>
    </location>
</feature>
<feature type="region of interest" description="Disordered" evidence="1">
    <location>
        <begin position="108"/>
        <end position="127"/>
    </location>
</feature>
<evidence type="ECO:0000256" key="2">
    <source>
        <dbReference type="SAM" id="Phobius"/>
    </source>
</evidence>
<keyword evidence="2" id="KW-1133">Transmembrane helix</keyword>
<evidence type="ECO:0000313" key="3">
    <source>
        <dbReference type="EMBL" id="MFC5861011.1"/>
    </source>
</evidence>
<keyword evidence="2" id="KW-0812">Transmembrane</keyword>
<keyword evidence="4" id="KW-1185">Reference proteome</keyword>
<name>A0ABW1E9K8_9BACT</name>
<comment type="caution">
    <text evidence="3">The sequence shown here is derived from an EMBL/GenBank/DDBJ whole genome shotgun (WGS) entry which is preliminary data.</text>
</comment>
<evidence type="ECO:0000256" key="1">
    <source>
        <dbReference type="SAM" id="MobiDB-lite"/>
    </source>
</evidence>
<dbReference type="Proteomes" id="UP001596091">
    <property type="component" value="Unassembled WGS sequence"/>
</dbReference>
<protein>
    <submittedName>
        <fullName evidence="3">Uncharacterized protein</fullName>
    </submittedName>
</protein>
<keyword evidence="2" id="KW-0472">Membrane</keyword>
<evidence type="ECO:0000313" key="4">
    <source>
        <dbReference type="Proteomes" id="UP001596091"/>
    </source>
</evidence>
<accession>A0ABW1E9K8</accession>
<gene>
    <name evidence="3" type="ORF">ACFPT7_01750</name>
</gene>
<proteinExistence type="predicted"/>